<organism evidence="8 9">
    <name type="scientific">Pyrrhoderma noxium</name>
    <dbReference type="NCBI Taxonomy" id="2282107"/>
    <lineage>
        <taxon>Eukaryota</taxon>
        <taxon>Fungi</taxon>
        <taxon>Dikarya</taxon>
        <taxon>Basidiomycota</taxon>
        <taxon>Agaricomycotina</taxon>
        <taxon>Agaricomycetes</taxon>
        <taxon>Hymenochaetales</taxon>
        <taxon>Hymenochaetaceae</taxon>
        <taxon>Pyrrhoderma</taxon>
    </lineage>
</organism>
<evidence type="ECO:0000313" key="8">
    <source>
        <dbReference type="EMBL" id="PAV22134.1"/>
    </source>
</evidence>
<dbReference type="GO" id="GO:0008168">
    <property type="term" value="F:methyltransferase activity"/>
    <property type="evidence" value="ECO:0007669"/>
    <property type="project" value="InterPro"/>
</dbReference>
<keyword evidence="2" id="KW-0479">Metal-binding</keyword>
<dbReference type="InterPro" id="IPR052571">
    <property type="entry name" value="Mt_RNA_Methyltransferase"/>
</dbReference>
<dbReference type="GO" id="GO:0051536">
    <property type="term" value="F:iron-sulfur cluster binding"/>
    <property type="evidence" value="ECO:0007669"/>
    <property type="project" value="UniProtKB-KW"/>
</dbReference>
<evidence type="ECO:0000313" key="9">
    <source>
        <dbReference type="Proteomes" id="UP000217199"/>
    </source>
</evidence>
<dbReference type="InParanoid" id="A0A286URH6"/>
<evidence type="ECO:0000256" key="5">
    <source>
        <dbReference type="ARBA" id="ARBA00023014"/>
    </source>
</evidence>
<evidence type="ECO:0000256" key="2">
    <source>
        <dbReference type="ARBA" id="ARBA00022723"/>
    </source>
</evidence>
<keyword evidence="5" id="KW-0411">Iron-sulfur</keyword>
<evidence type="ECO:0000256" key="1">
    <source>
        <dbReference type="ARBA" id="ARBA00004173"/>
    </source>
</evidence>
<comment type="subcellular location">
    <subcellularLocation>
        <location evidence="1">Mitochondrion</location>
    </subcellularLocation>
</comment>
<dbReference type="Pfam" id="PF09243">
    <property type="entry name" value="Rsm22"/>
    <property type="match status" value="1"/>
</dbReference>
<name>A0A286URH6_9AGAM</name>
<dbReference type="GO" id="GO:0006412">
    <property type="term" value="P:translation"/>
    <property type="evidence" value="ECO:0007669"/>
    <property type="project" value="InterPro"/>
</dbReference>
<keyword evidence="6" id="KW-0496">Mitochondrion</keyword>
<evidence type="ECO:0000256" key="7">
    <source>
        <dbReference type="ARBA" id="ARBA00045681"/>
    </source>
</evidence>
<dbReference type="OrthoDB" id="421327at2759"/>
<dbReference type="GO" id="GO:0005763">
    <property type="term" value="C:mitochondrial small ribosomal subunit"/>
    <property type="evidence" value="ECO:0007669"/>
    <property type="project" value="TreeGrafter"/>
</dbReference>
<dbReference type="AlphaFoldDB" id="A0A286URH6"/>
<reference evidence="8 9" key="1">
    <citation type="journal article" date="2017" name="Mol. Ecol.">
        <title>Comparative and population genomic landscape of Phellinus noxius: A hypervariable fungus causing root rot in trees.</title>
        <authorList>
            <person name="Chung C.L."/>
            <person name="Lee T.J."/>
            <person name="Akiba M."/>
            <person name="Lee H.H."/>
            <person name="Kuo T.H."/>
            <person name="Liu D."/>
            <person name="Ke H.M."/>
            <person name="Yokoi T."/>
            <person name="Roa M.B."/>
            <person name="Lu M.J."/>
            <person name="Chang Y.Y."/>
            <person name="Ann P.J."/>
            <person name="Tsai J.N."/>
            <person name="Chen C.Y."/>
            <person name="Tzean S.S."/>
            <person name="Ota Y."/>
            <person name="Hattori T."/>
            <person name="Sahashi N."/>
            <person name="Liou R.F."/>
            <person name="Kikuchi T."/>
            <person name="Tsai I.J."/>
        </authorList>
    </citation>
    <scope>NUCLEOTIDE SEQUENCE [LARGE SCALE GENOMIC DNA]</scope>
    <source>
        <strain evidence="8 9">FFPRI411160</strain>
    </source>
</reference>
<comment type="caution">
    <text evidence="8">The sequence shown here is derived from an EMBL/GenBank/DDBJ whole genome shotgun (WGS) entry which is preliminary data.</text>
</comment>
<proteinExistence type="predicted"/>
<evidence type="ECO:0000256" key="3">
    <source>
        <dbReference type="ARBA" id="ARBA00022946"/>
    </source>
</evidence>
<evidence type="ECO:0000256" key="4">
    <source>
        <dbReference type="ARBA" id="ARBA00023004"/>
    </source>
</evidence>
<keyword evidence="3" id="KW-0809">Transit peptide</keyword>
<dbReference type="PANTHER" id="PTHR13184:SF5">
    <property type="entry name" value="METHYLTRANSFERASE-LIKE PROTEIN 17, MITOCHONDRIAL"/>
    <property type="match status" value="1"/>
</dbReference>
<dbReference type="GO" id="GO:0003735">
    <property type="term" value="F:structural constituent of ribosome"/>
    <property type="evidence" value="ECO:0007669"/>
    <property type="project" value="TreeGrafter"/>
</dbReference>
<dbReference type="InterPro" id="IPR015324">
    <property type="entry name" value="Ribosomal_Rsm22-like"/>
</dbReference>
<accession>A0A286URH6</accession>
<evidence type="ECO:0000256" key="6">
    <source>
        <dbReference type="ARBA" id="ARBA00023128"/>
    </source>
</evidence>
<sequence length="591" mass="67314">MILRRSYASTASITSRVLCYQPRRWVSTPATSQELNAPLDLDPSLKHLLRDANMSLLKHKSNLKSSSDTPPIKELEVLDFDESSPERNMDYDGVPLRKERKSPQAKFGSNNIGSVTLPRELQYAIEGVIEDCDKPRLHEDAKRLFHREASDHTEYWDTNYNVLYKNRRQASSHADRDSVAFASIALPAHYSAIYAVLDNVKNRLGEEWKINHVLEWGSGVGSGFWASMHAFQHPLHHGEADADFEPSLSQSSVSSYFGFDKRSGLSSMAKKMLKDIDLGSRTVNWGNRHDQSKQWEHNDKSHTLALSAFYLSSLKTIASKKELVKEMWDSGAEVIILLDHGTSQGFANIIEAREYLLQLGKLSSEDAEINDNTPVGCYIVAPCPHEKSCPLLDSSNLRCFFSQRLHRPAFLRKTKHAKAGHEDVGYSYIVIRRGQRPVPFVSHFQTRDKHDLLERDNFISDPSIERIRSEAYNWPRLVFPPLKRTGHAILDVCSPEGKIMRMTVPRSQGKQDYYDARKSSWGDIFPHKPKNLPQVRFQAYAKSDQATLPGSDIGKRRINERNQGSTSYEKISANLKESRKIKKSRNYIDDV</sequence>
<protein>
    <submittedName>
        <fullName evidence="8">Rsm22-domain-containing</fullName>
    </submittedName>
</protein>
<comment type="function">
    <text evidence="7">Mitochondrial ribosome (mitoribosome) assembly factor. Binds at the interface of the head and body domains of the mitochondrial small ribosomal subunit (mt-SSU), occluding the mRNA channel and preventing compaction of the head domain towards the body. Probable inactive methyltransferase: retains the characteristic folding and ability to bind S-adenosyl-L-methionine, but it probably lost its methyltransferase activity.</text>
</comment>
<dbReference type="EMBL" id="NBII01000002">
    <property type="protein sequence ID" value="PAV22134.1"/>
    <property type="molecule type" value="Genomic_DNA"/>
</dbReference>
<dbReference type="GO" id="GO:0046872">
    <property type="term" value="F:metal ion binding"/>
    <property type="evidence" value="ECO:0007669"/>
    <property type="project" value="UniProtKB-KW"/>
</dbReference>
<keyword evidence="4" id="KW-0408">Iron</keyword>
<gene>
    <name evidence="8" type="ORF">PNOK_0209100</name>
</gene>
<dbReference type="PANTHER" id="PTHR13184">
    <property type="entry name" value="37S RIBOSOMAL PROTEIN S22"/>
    <property type="match status" value="1"/>
</dbReference>
<keyword evidence="9" id="KW-1185">Reference proteome</keyword>
<dbReference type="STRING" id="2282107.A0A286URH6"/>
<dbReference type="Proteomes" id="UP000217199">
    <property type="component" value="Unassembled WGS sequence"/>
</dbReference>